<evidence type="ECO:0000259" key="2">
    <source>
        <dbReference type="Pfam" id="PF07127"/>
    </source>
</evidence>
<evidence type="ECO:0000313" key="3">
    <source>
        <dbReference type="EMBL" id="RHN68029.1"/>
    </source>
</evidence>
<proteinExistence type="predicted"/>
<name>A0A396IQS9_MEDTR</name>
<keyword evidence="1" id="KW-0732">Signal</keyword>
<dbReference type="GO" id="GO:0046872">
    <property type="term" value="F:metal ion binding"/>
    <property type="evidence" value="ECO:0007669"/>
    <property type="project" value="InterPro"/>
</dbReference>
<dbReference type="AlphaFoldDB" id="A0A396IQS9"/>
<evidence type="ECO:0000256" key="1">
    <source>
        <dbReference type="SAM" id="SignalP"/>
    </source>
</evidence>
<dbReference type="InterPro" id="IPR009810">
    <property type="entry name" value="Nodulin_late_dom"/>
</dbReference>
<gene>
    <name evidence="3" type="ORF">MtrunA17_Chr3g0109291</name>
</gene>
<reference evidence="3" key="1">
    <citation type="journal article" date="2018" name="Nat. Plants">
        <title>Whole-genome landscape of Medicago truncatula symbiotic genes.</title>
        <authorList>
            <person name="Pecrix Y."/>
            <person name="Gamas P."/>
            <person name="Carrere S."/>
        </authorList>
    </citation>
    <scope>NUCLEOTIDE SEQUENCE</scope>
    <source>
        <tissue evidence="3">Leaves</tissue>
    </source>
</reference>
<dbReference type="Pfam" id="PF07127">
    <property type="entry name" value="Nodulin_late"/>
    <property type="match status" value="1"/>
</dbReference>
<dbReference type="Gramene" id="rna16314">
    <property type="protein sequence ID" value="RHN68029.1"/>
    <property type="gene ID" value="gene16314"/>
</dbReference>
<feature type="chain" id="PRO_5017312947" evidence="1">
    <location>
        <begin position="17"/>
        <end position="56"/>
    </location>
</feature>
<sequence>MIIFLFIFLVAPNVQAQRNRFREDSDCPIEMCGFPLKTNCLRPHFILGKRGICVCV</sequence>
<feature type="signal peptide" evidence="1">
    <location>
        <begin position="1"/>
        <end position="16"/>
    </location>
</feature>
<dbReference type="EMBL" id="PSQE01000003">
    <property type="protein sequence ID" value="RHN68029.1"/>
    <property type="molecule type" value="Genomic_DNA"/>
</dbReference>
<feature type="domain" description="Late nodulin" evidence="2">
    <location>
        <begin position="1"/>
        <end position="41"/>
    </location>
</feature>
<protein>
    <submittedName>
        <fullName evidence="3">Putative Late nodulin</fullName>
    </submittedName>
</protein>
<dbReference type="Proteomes" id="UP000265566">
    <property type="component" value="Chromosome 3"/>
</dbReference>
<comment type="caution">
    <text evidence="3">The sequence shown here is derived from an EMBL/GenBank/DDBJ whole genome shotgun (WGS) entry which is preliminary data.</text>
</comment>
<organism evidence="3">
    <name type="scientific">Medicago truncatula</name>
    <name type="common">Barrel medic</name>
    <name type="synonym">Medicago tribuloides</name>
    <dbReference type="NCBI Taxonomy" id="3880"/>
    <lineage>
        <taxon>Eukaryota</taxon>
        <taxon>Viridiplantae</taxon>
        <taxon>Streptophyta</taxon>
        <taxon>Embryophyta</taxon>
        <taxon>Tracheophyta</taxon>
        <taxon>Spermatophyta</taxon>
        <taxon>Magnoliopsida</taxon>
        <taxon>eudicotyledons</taxon>
        <taxon>Gunneridae</taxon>
        <taxon>Pentapetalae</taxon>
        <taxon>rosids</taxon>
        <taxon>fabids</taxon>
        <taxon>Fabales</taxon>
        <taxon>Fabaceae</taxon>
        <taxon>Papilionoideae</taxon>
        <taxon>50 kb inversion clade</taxon>
        <taxon>NPAAA clade</taxon>
        <taxon>Hologalegina</taxon>
        <taxon>IRL clade</taxon>
        <taxon>Trifolieae</taxon>
        <taxon>Medicago</taxon>
    </lineage>
</organism>
<accession>A0A396IQS9</accession>